<dbReference type="InterPro" id="IPR036390">
    <property type="entry name" value="WH_DNA-bd_sf"/>
</dbReference>
<gene>
    <name evidence="6" type="ORF">SSPSH_002224</name>
</gene>
<accession>U2E4F4</accession>
<dbReference type="PANTHER" id="PTHR30537:SF5">
    <property type="entry name" value="HTH-TYPE TRANSCRIPTIONAL ACTIVATOR TTDR-RELATED"/>
    <property type="match status" value="1"/>
</dbReference>
<sequence length="300" mass="32887">MDRLTSLRVFLRTIDLGSFSAAARDLGMSPQMAGKHVDALEAGFGTALLHRSTRRLSLTEAGRICAEGARRTLDAVNAMDASVENLTDLPHGRLRVTAPASLGRCRIVPNLPTFEAAYPDITLELTLADRVVDLTGEGFDIALRVGDLRDSELAVRGLAPFRIAAFASPGYVQQHGLPNHPSELEQHRCLNYVFDSYPAPDLWVFKQGEEQIKISPRQAIAINDATSLIELALRDAGVVMTGEMNVADHVAAGTLLRLFPDYTSVSRPLNVLFHRRRAVAPRERVFIDWVVNLLGASKPE</sequence>
<keyword evidence="3" id="KW-0238">DNA-binding</keyword>
<feature type="domain" description="HTH lysR-type" evidence="5">
    <location>
        <begin position="1"/>
        <end position="59"/>
    </location>
</feature>
<dbReference type="Gene3D" id="3.40.190.290">
    <property type="match status" value="1"/>
</dbReference>
<reference evidence="6 7" key="2">
    <citation type="journal article" date="2013" name="PLoS ONE">
        <title>INDIGO - INtegrated Data Warehouse of MIcrobial GenOmes with Examples from the Red Sea Extremophiles.</title>
        <authorList>
            <person name="Alam I."/>
            <person name="Antunes A."/>
            <person name="Kamau A.A."/>
            <person name="Ba Alawi W."/>
            <person name="Kalkatawi M."/>
            <person name="Stingl U."/>
            <person name="Bajic V.B."/>
        </authorList>
    </citation>
    <scope>NUCLEOTIDE SEQUENCE [LARGE SCALE GENOMIC DNA]</scope>
    <source>
        <strain evidence="6 7">E1L3A</strain>
    </source>
</reference>
<dbReference type="EC" id="3.6.3.-" evidence="6"/>
<evidence type="ECO:0000256" key="1">
    <source>
        <dbReference type="ARBA" id="ARBA00009437"/>
    </source>
</evidence>
<evidence type="ECO:0000313" key="7">
    <source>
        <dbReference type="Proteomes" id="UP000006242"/>
    </source>
</evidence>
<protein>
    <submittedName>
        <fullName evidence="6">Transcriptional regulatory protein</fullName>
        <ecNumber evidence="6">3.6.3.-</ecNumber>
    </submittedName>
</protein>
<dbReference type="RefSeq" id="WP_006914557.1">
    <property type="nucleotide sequence ID" value="NZ_AFNV02000015.1"/>
</dbReference>
<keyword evidence="6" id="KW-0378">Hydrolase</keyword>
<evidence type="ECO:0000313" key="6">
    <source>
        <dbReference type="EMBL" id="ERJ18731.1"/>
    </source>
</evidence>
<dbReference type="Proteomes" id="UP000006242">
    <property type="component" value="Unassembled WGS sequence"/>
</dbReference>
<dbReference type="GO" id="GO:0016787">
    <property type="term" value="F:hydrolase activity"/>
    <property type="evidence" value="ECO:0007669"/>
    <property type="project" value="UniProtKB-KW"/>
</dbReference>
<evidence type="ECO:0000259" key="5">
    <source>
        <dbReference type="PROSITE" id="PS50931"/>
    </source>
</evidence>
<dbReference type="InterPro" id="IPR036388">
    <property type="entry name" value="WH-like_DNA-bd_sf"/>
</dbReference>
<dbReference type="InterPro" id="IPR058163">
    <property type="entry name" value="LysR-type_TF_proteobact-type"/>
</dbReference>
<dbReference type="AlphaFoldDB" id="U2E4F4"/>
<dbReference type="STRING" id="1033802.SSPSH_002224"/>
<name>U2E4F4_9GAMM</name>
<dbReference type="eggNOG" id="COG0583">
    <property type="taxonomic scope" value="Bacteria"/>
</dbReference>
<dbReference type="Pfam" id="PF00126">
    <property type="entry name" value="HTH_1"/>
    <property type="match status" value="1"/>
</dbReference>
<evidence type="ECO:0000256" key="2">
    <source>
        <dbReference type="ARBA" id="ARBA00023015"/>
    </source>
</evidence>
<dbReference type="CDD" id="cd08422">
    <property type="entry name" value="PBP2_CrgA_like"/>
    <property type="match status" value="1"/>
</dbReference>
<reference evidence="6 7" key="1">
    <citation type="journal article" date="2011" name="J. Bacteriol.">
        <title>Genome sequence of Salinisphaera shabanensis, a gammaproteobacterium from the harsh, variable environment of the brine-seawater interface of the Shaban Deep in the Red Sea.</title>
        <authorList>
            <person name="Antunes A."/>
            <person name="Alam I."/>
            <person name="Bajic V.B."/>
            <person name="Stingl U."/>
        </authorList>
    </citation>
    <scope>NUCLEOTIDE SEQUENCE [LARGE SCALE GENOMIC DNA]</scope>
    <source>
        <strain evidence="6 7">E1L3A</strain>
    </source>
</reference>
<dbReference type="SUPFAM" id="SSF53850">
    <property type="entry name" value="Periplasmic binding protein-like II"/>
    <property type="match status" value="1"/>
</dbReference>
<dbReference type="EMBL" id="AFNV02000015">
    <property type="protein sequence ID" value="ERJ18731.1"/>
    <property type="molecule type" value="Genomic_DNA"/>
</dbReference>
<keyword evidence="7" id="KW-1185">Reference proteome</keyword>
<proteinExistence type="inferred from homology"/>
<keyword evidence="4" id="KW-0804">Transcription</keyword>
<comment type="caution">
    <text evidence="6">The sequence shown here is derived from an EMBL/GenBank/DDBJ whole genome shotgun (WGS) entry which is preliminary data.</text>
</comment>
<dbReference type="PROSITE" id="PS50931">
    <property type="entry name" value="HTH_LYSR"/>
    <property type="match status" value="1"/>
</dbReference>
<evidence type="ECO:0000256" key="4">
    <source>
        <dbReference type="ARBA" id="ARBA00023163"/>
    </source>
</evidence>
<dbReference type="OrthoDB" id="9815676at2"/>
<dbReference type="InterPro" id="IPR000847">
    <property type="entry name" value="LysR_HTH_N"/>
</dbReference>
<dbReference type="GO" id="GO:0003677">
    <property type="term" value="F:DNA binding"/>
    <property type="evidence" value="ECO:0007669"/>
    <property type="project" value="UniProtKB-KW"/>
</dbReference>
<evidence type="ECO:0000256" key="3">
    <source>
        <dbReference type="ARBA" id="ARBA00023125"/>
    </source>
</evidence>
<dbReference type="SUPFAM" id="SSF46785">
    <property type="entry name" value="Winged helix' DNA-binding domain"/>
    <property type="match status" value="1"/>
</dbReference>
<dbReference type="GO" id="GO:0003700">
    <property type="term" value="F:DNA-binding transcription factor activity"/>
    <property type="evidence" value="ECO:0007669"/>
    <property type="project" value="InterPro"/>
</dbReference>
<dbReference type="Gene3D" id="1.10.10.10">
    <property type="entry name" value="Winged helix-like DNA-binding domain superfamily/Winged helix DNA-binding domain"/>
    <property type="match status" value="1"/>
</dbReference>
<dbReference type="InterPro" id="IPR005119">
    <property type="entry name" value="LysR_subst-bd"/>
</dbReference>
<keyword evidence="2" id="KW-0805">Transcription regulation</keyword>
<comment type="similarity">
    <text evidence="1">Belongs to the LysR transcriptional regulatory family.</text>
</comment>
<dbReference type="PANTHER" id="PTHR30537">
    <property type="entry name" value="HTH-TYPE TRANSCRIPTIONAL REGULATOR"/>
    <property type="match status" value="1"/>
</dbReference>
<dbReference type="Pfam" id="PF03466">
    <property type="entry name" value="LysR_substrate"/>
    <property type="match status" value="1"/>
</dbReference>
<organism evidence="6 7">
    <name type="scientific">Salinisphaera shabanensis E1L3A</name>
    <dbReference type="NCBI Taxonomy" id="1033802"/>
    <lineage>
        <taxon>Bacteria</taxon>
        <taxon>Pseudomonadati</taxon>
        <taxon>Pseudomonadota</taxon>
        <taxon>Gammaproteobacteria</taxon>
        <taxon>Salinisphaerales</taxon>
        <taxon>Salinisphaeraceae</taxon>
        <taxon>Salinisphaera</taxon>
    </lineage>
</organism>